<feature type="transmembrane region" description="Helical" evidence="7">
    <location>
        <begin position="136"/>
        <end position="158"/>
    </location>
</feature>
<dbReference type="Gene3D" id="1.20.1250.20">
    <property type="entry name" value="MFS general substrate transporter like domains"/>
    <property type="match status" value="2"/>
</dbReference>
<dbReference type="Pfam" id="PF07690">
    <property type="entry name" value="MFS_1"/>
    <property type="match status" value="1"/>
</dbReference>
<keyword evidence="6 7" id="KW-0472">Membrane</keyword>
<evidence type="ECO:0000256" key="3">
    <source>
        <dbReference type="ARBA" id="ARBA00022475"/>
    </source>
</evidence>
<dbReference type="InterPro" id="IPR050171">
    <property type="entry name" value="MFS_Transporters"/>
</dbReference>
<feature type="transmembrane region" description="Helical" evidence="7">
    <location>
        <begin position="374"/>
        <end position="394"/>
    </location>
</feature>
<feature type="transmembrane region" description="Helical" evidence="7">
    <location>
        <begin position="217"/>
        <end position="235"/>
    </location>
</feature>
<feature type="transmembrane region" description="Helical" evidence="7">
    <location>
        <begin position="170"/>
        <end position="190"/>
    </location>
</feature>
<evidence type="ECO:0000256" key="6">
    <source>
        <dbReference type="ARBA" id="ARBA00023136"/>
    </source>
</evidence>
<feature type="transmembrane region" description="Helical" evidence="7">
    <location>
        <begin position="281"/>
        <end position="302"/>
    </location>
</feature>
<dbReference type="InterPro" id="IPR020846">
    <property type="entry name" value="MFS_dom"/>
</dbReference>
<keyword evidence="2" id="KW-0813">Transport</keyword>
<evidence type="ECO:0000256" key="5">
    <source>
        <dbReference type="ARBA" id="ARBA00022989"/>
    </source>
</evidence>
<feature type="transmembrane region" description="Helical" evidence="7">
    <location>
        <begin position="12"/>
        <end position="30"/>
    </location>
</feature>
<feature type="transmembrane region" description="Helical" evidence="7">
    <location>
        <begin position="50"/>
        <end position="68"/>
    </location>
</feature>
<evidence type="ECO:0000313" key="9">
    <source>
        <dbReference type="EMBL" id="ANI92988.1"/>
    </source>
</evidence>
<dbReference type="RefSeq" id="WP_067473872.1">
    <property type="nucleotide sequence ID" value="NZ_CP015961.1"/>
</dbReference>
<feature type="transmembrane region" description="Helical" evidence="7">
    <location>
        <begin position="80"/>
        <end position="99"/>
    </location>
</feature>
<accession>A0A173LMY6</accession>
<evidence type="ECO:0000256" key="4">
    <source>
        <dbReference type="ARBA" id="ARBA00022692"/>
    </source>
</evidence>
<dbReference type="STRING" id="499555.BJL86_2223"/>
<evidence type="ECO:0000256" key="1">
    <source>
        <dbReference type="ARBA" id="ARBA00004651"/>
    </source>
</evidence>
<keyword evidence="4 7" id="KW-0812">Transmembrane</keyword>
<protein>
    <submittedName>
        <fullName evidence="9">Multidrug resistance protein MdtL</fullName>
    </submittedName>
</protein>
<gene>
    <name evidence="9" type="ORF">BJL86_2223</name>
</gene>
<name>A0A173LMY6_9ACTN</name>
<dbReference type="InterPro" id="IPR011701">
    <property type="entry name" value="MFS"/>
</dbReference>
<keyword evidence="3" id="KW-1003">Cell membrane</keyword>
<dbReference type="SUPFAM" id="SSF103473">
    <property type="entry name" value="MFS general substrate transporter"/>
    <property type="match status" value="1"/>
</dbReference>
<keyword evidence="5 7" id="KW-1133">Transmembrane helix</keyword>
<feature type="transmembrane region" description="Helical" evidence="7">
    <location>
        <begin position="308"/>
        <end position="331"/>
    </location>
</feature>
<dbReference type="GO" id="GO:0005886">
    <property type="term" value="C:plasma membrane"/>
    <property type="evidence" value="ECO:0007669"/>
    <property type="project" value="UniProtKB-SubCell"/>
</dbReference>
<evidence type="ECO:0000313" key="10">
    <source>
        <dbReference type="Proteomes" id="UP000186104"/>
    </source>
</evidence>
<feature type="transmembrane region" description="Helical" evidence="7">
    <location>
        <begin position="343"/>
        <end position="362"/>
    </location>
</feature>
<dbReference type="EMBL" id="CP015961">
    <property type="protein sequence ID" value="ANI92988.1"/>
    <property type="molecule type" value="Genomic_DNA"/>
</dbReference>
<evidence type="ECO:0000256" key="2">
    <source>
        <dbReference type="ARBA" id="ARBA00022448"/>
    </source>
</evidence>
<feature type="transmembrane region" description="Helical" evidence="7">
    <location>
        <begin position="247"/>
        <end position="269"/>
    </location>
</feature>
<evidence type="ECO:0000259" key="8">
    <source>
        <dbReference type="PROSITE" id="PS50850"/>
    </source>
</evidence>
<feature type="transmembrane region" description="Helical" evidence="7">
    <location>
        <begin position="105"/>
        <end position="127"/>
    </location>
</feature>
<dbReference type="PROSITE" id="PS50850">
    <property type="entry name" value="MFS"/>
    <property type="match status" value="1"/>
</dbReference>
<dbReference type="OrthoDB" id="3177957at2"/>
<dbReference type="AlphaFoldDB" id="A0A173LMY6"/>
<feature type="domain" description="Major facilitator superfamily (MFS) profile" evidence="8">
    <location>
        <begin position="14"/>
        <end position="399"/>
    </location>
</feature>
<reference evidence="9 10" key="1">
    <citation type="submission" date="2016-06" db="EMBL/GenBank/DDBJ databases">
        <title>Complete genome sequence of a saline-alkali tolerant type strain Dietzia timorensis ID05-A0528T.</title>
        <authorList>
            <person name="Wu X."/>
        </authorList>
    </citation>
    <scope>NUCLEOTIDE SEQUENCE [LARGE SCALE GENOMIC DNA]</scope>
    <source>
        <strain evidence="9 10">ID05-A0528</strain>
    </source>
</reference>
<dbReference type="KEGG" id="dtm:BJL86_2223"/>
<dbReference type="Proteomes" id="UP000186104">
    <property type="component" value="Chromosome"/>
</dbReference>
<dbReference type="InterPro" id="IPR036259">
    <property type="entry name" value="MFS_trans_sf"/>
</dbReference>
<comment type="subcellular location">
    <subcellularLocation>
        <location evidence="1">Cell membrane</location>
        <topology evidence="1">Multi-pass membrane protein</topology>
    </subcellularLocation>
</comment>
<proteinExistence type="predicted"/>
<organism evidence="9 10">
    <name type="scientific">Dietzia timorensis</name>
    <dbReference type="NCBI Taxonomy" id="499555"/>
    <lineage>
        <taxon>Bacteria</taxon>
        <taxon>Bacillati</taxon>
        <taxon>Actinomycetota</taxon>
        <taxon>Actinomycetes</taxon>
        <taxon>Mycobacteriales</taxon>
        <taxon>Dietziaceae</taxon>
        <taxon>Dietzia</taxon>
    </lineage>
</organism>
<dbReference type="GO" id="GO:0022857">
    <property type="term" value="F:transmembrane transporter activity"/>
    <property type="evidence" value="ECO:0007669"/>
    <property type="project" value="InterPro"/>
</dbReference>
<dbReference type="PANTHER" id="PTHR23517">
    <property type="entry name" value="RESISTANCE PROTEIN MDTM, PUTATIVE-RELATED-RELATED"/>
    <property type="match status" value="1"/>
</dbReference>
<keyword evidence="10" id="KW-1185">Reference proteome</keyword>
<evidence type="ECO:0000256" key="7">
    <source>
        <dbReference type="SAM" id="Phobius"/>
    </source>
</evidence>
<sequence length="404" mass="41095">MADLRSSTLPRPAVFAIASAAMIAIFMSSGVPVPLYNMFRVDDGITDGDLALTTVTYLAFTALSLLLLGRLSNHLGRKPVIIAALFFAIAGCVVMTQVHSLPVLLAARMLQGLACGLASTAAGAFVIDTAPRGRLLWLPAVVTSSAPPFAIPVGALISGTLSEFAPFPRTLTLILAVVVLALIAVLVALCPETMPRRGGALGSLVPRVHVPQGSGRILAAAGCALVATWSFSGFYQSFAPGMTADYFHSSSALVISVVFASAVILAPLGGSLSGRMQPVHAFRLGLCSFLVLSVAIMASLHAGALGPFLAISLVAGLAQGAANSSGMRAVLGNVDASERAGTLATMYLISYSGAAIPGLAAGQASKSISLPDVGTGYVALAMVAGIAALVITAFRRKGHSPAAR</sequence>